<dbReference type="STRING" id="1353952.A0A165JDZ0"/>
<keyword evidence="3 4" id="KW-0326">Glycosidase</keyword>
<evidence type="ECO:0000256" key="5">
    <source>
        <dbReference type="SAM" id="MobiDB-lite"/>
    </source>
</evidence>
<dbReference type="GO" id="GO:0006080">
    <property type="term" value="P:substituted mannan metabolic process"/>
    <property type="evidence" value="ECO:0007669"/>
    <property type="project" value="InterPro"/>
</dbReference>
<evidence type="ECO:0000256" key="2">
    <source>
        <dbReference type="ARBA" id="ARBA00022801"/>
    </source>
</evidence>
<organism evidence="8 9">
    <name type="scientific">Calocera cornea HHB12733</name>
    <dbReference type="NCBI Taxonomy" id="1353952"/>
    <lineage>
        <taxon>Eukaryota</taxon>
        <taxon>Fungi</taxon>
        <taxon>Dikarya</taxon>
        <taxon>Basidiomycota</taxon>
        <taxon>Agaricomycotina</taxon>
        <taxon>Dacrymycetes</taxon>
        <taxon>Dacrymycetales</taxon>
        <taxon>Dacrymycetaceae</taxon>
        <taxon>Calocera</taxon>
    </lineage>
</organism>
<keyword evidence="2 4" id="KW-0378">Hydrolase</keyword>
<evidence type="ECO:0000256" key="3">
    <source>
        <dbReference type="ARBA" id="ARBA00023295"/>
    </source>
</evidence>
<dbReference type="AlphaFoldDB" id="A0A165JDZ0"/>
<dbReference type="PANTHER" id="PTHR40079">
    <property type="entry name" value="MANNAN ENDO-1,4-BETA-MANNOSIDASE E-RELATED"/>
    <property type="match status" value="1"/>
</dbReference>
<feature type="compositionally biased region" description="Low complexity" evidence="5">
    <location>
        <begin position="88"/>
        <end position="100"/>
    </location>
</feature>
<dbReference type="EMBL" id="KV423921">
    <property type="protein sequence ID" value="KZT61717.1"/>
    <property type="molecule type" value="Genomic_DNA"/>
</dbReference>
<reference evidence="8 9" key="1">
    <citation type="journal article" date="2016" name="Mol. Biol. Evol.">
        <title>Comparative Genomics of Early-Diverging Mushroom-Forming Fungi Provides Insights into the Origins of Lignocellulose Decay Capabilities.</title>
        <authorList>
            <person name="Nagy L.G."/>
            <person name="Riley R."/>
            <person name="Tritt A."/>
            <person name="Adam C."/>
            <person name="Daum C."/>
            <person name="Floudas D."/>
            <person name="Sun H."/>
            <person name="Yadav J.S."/>
            <person name="Pangilinan J."/>
            <person name="Larsson K.H."/>
            <person name="Matsuura K."/>
            <person name="Barry K."/>
            <person name="Labutti K."/>
            <person name="Kuo R."/>
            <person name="Ohm R.A."/>
            <person name="Bhattacharya S.S."/>
            <person name="Shirouzu T."/>
            <person name="Yoshinaga Y."/>
            <person name="Martin F.M."/>
            <person name="Grigoriev I.V."/>
            <person name="Hibbett D.S."/>
        </authorList>
    </citation>
    <scope>NUCLEOTIDE SEQUENCE [LARGE SCALE GENOMIC DNA]</scope>
    <source>
        <strain evidence="8 9">HHB12733</strain>
    </source>
</reference>
<accession>A0A165JDZ0</accession>
<protein>
    <submittedName>
        <fullName evidence="8">Glycoside hydrolase family 26 protein</fullName>
    </submittedName>
</protein>
<sequence>MRFSVLTTFSVLVLSASAALDSSLFHSGARGISNHRRHHIKEARQLEQRSPVPEAQSPKQKRMHNKRCSTNPSNSTTGYTPGTGDAAGEPSLSSGNSGSSGSSGGVGLGASYGINDDTLVINQIALGFLPDFTQTSISDMNAALPAPMPVVGDYIDVGPDDLSMGNLQWHKSDLLAQSVKPVYMATIMPNSLGSWDSNQADAVAEAMADLNANGVPTWVRFAYEMNGCPAWNNWGCDPDGFKNAWGTMAASLRAKAPQAKMFWAPNVDGSNNGNGNYADYWPDDDTVDIVGLSFYSFGDDQTQNTMPGSDLFSSMATPFYNNYAEGKSKAFAIAETSAPFHYYTGTTTPAPGGASEYDIKTQWLNELVGSATHNLYPKMIAAVWFNYLKDERDETLDFRAVLGSSHIAGAVNALM</sequence>
<keyword evidence="9" id="KW-1185">Reference proteome</keyword>
<evidence type="ECO:0000313" key="8">
    <source>
        <dbReference type="EMBL" id="KZT61717.1"/>
    </source>
</evidence>
<feature type="compositionally biased region" description="Polar residues" evidence="5">
    <location>
        <begin position="68"/>
        <end position="80"/>
    </location>
</feature>
<evidence type="ECO:0000256" key="6">
    <source>
        <dbReference type="SAM" id="SignalP"/>
    </source>
</evidence>
<dbReference type="InParanoid" id="A0A165JDZ0"/>
<feature type="active site" description="Nucleophile" evidence="4">
    <location>
        <position position="335"/>
    </location>
</feature>
<dbReference type="PROSITE" id="PS51764">
    <property type="entry name" value="GH26"/>
    <property type="match status" value="1"/>
</dbReference>
<dbReference type="OrthoDB" id="428177at2759"/>
<feature type="signal peptide" evidence="6">
    <location>
        <begin position="1"/>
        <end position="18"/>
    </location>
</feature>
<dbReference type="PANTHER" id="PTHR40079:SF6">
    <property type="entry name" value="GH26 DOMAIN-CONTAINING PROTEIN"/>
    <property type="match status" value="1"/>
</dbReference>
<dbReference type="InterPro" id="IPR022790">
    <property type="entry name" value="GH26_dom"/>
</dbReference>
<dbReference type="Gene3D" id="3.20.20.80">
    <property type="entry name" value="Glycosidases"/>
    <property type="match status" value="1"/>
</dbReference>
<dbReference type="SUPFAM" id="SSF51445">
    <property type="entry name" value="(Trans)glycosidases"/>
    <property type="match status" value="1"/>
</dbReference>
<name>A0A165JDZ0_9BASI</name>
<evidence type="ECO:0000256" key="1">
    <source>
        <dbReference type="ARBA" id="ARBA00007754"/>
    </source>
</evidence>
<feature type="domain" description="GH26" evidence="7">
    <location>
        <begin position="81"/>
        <end position="411"/>
    </location>
</feature>
<evidence type="ECO:0000259" key="7">
    <source>
        <dbReference type="PROSITE" id="PS51764"/>
    </source>
</evidence>
<keyword evidence="6" id="KW-0732">Signal</keyword>
<dbReference type="InterPro" id="IPR017853">
    <property type="entry name" value="GH"/>
</dbReference>
<feature type="chain" id="PRO_5007860048" evidence="6">
    <location>
        <begin position="19"/>
        <end position="415"/>
    </location>
</feature>
<feature type="active site" description="Proton donor" evidence="4">
    <location>
        <position position="224"/>
    </location>
</feature>
<feature type="region of interest" description="Disordered" evidence="5">
    <location>
        <begin position="42"/>
        <end position="104"/>
    </location>
</feature>
<dbReference type="Proteomes" id="UP000076842">
    <property type="component" value="Unassembled WGS sequence"/>
</dbReference>
<dbReference type="Pfam" id="PF02156">
    <property type="entry name" value="Glyco_hydro_26"/>
    <property type="match status" value="1"/>
</dbReference>
<evidence type="ECO:0000313" key="9">
    <source>
        <dbReference type="Proteomes" id="UP000076842"/>
    </source>
</evidence>
<evidence type="ECO:0000256" key="4">
    <source>
        <dbReference type="PROSITE-ProRule" id="PRU01100"/>
    </source>
</evidence>
<dbReference type="InterPro" id="IPR000805">
    <property type="entry name" value="Glyco_hydro_26"/>
</dbReference>
<dbReference type="GO" id="GO:0016985">
    <property type="term" value="F:mannan endo-1,4-beta-mannosidase activity"/>
    <property type="evidence" value="ECO:0007669"/>
    <property type="project" value="InterPro"/>
</dbReference>
<gene>
    <name evidence="8" type="ORF">CALCODRAFT_349442</name>
</gene>
<proteinExistence type="inferred from homology"/>
<comment type="similarity">
    <text evidence="1 4">Belongs to the glycosyl hydrolase 26 family.</text>
</comment>